<dbReference type="EMBL" id="CP134190">
    <property type="protein sequence ID" value="WPB06277.1"/>
    <property type="molecule type" value="Genomic_DNA"/>
</dbReference>
<dbReference type="Proteomes" id="UP001302367">
    <property type="component" value="Chromosome 7"/>
</dbReference>
<accession>A0A2G5HHC8</accession>
<keyword evidence="5" id="KW-1185">Reference proteome</keyword>
<evidence type="ECO:0000256" key="1">
    <source>
        <dbReference type="SAM" id="SignalP"/>
    </source>
</evidence>
<feature type="signal peptide" evidence="1">
    <location>
        <begin position="1"/>
        <end position="20"/>
    </location>
</feature>
<dbReference type="EMBL" id="LKMD01000106">
    <property type="protein sequence ID" value="PIA91938.1"/>
    <property type="molecule type" value="Genomic_DNA"/>
</dbReference>
<dbReference type="SUPFAM" id="SSF54427">
    <property type="entry name" value="NTF2-like"/>
    <property type="match status" value="1"/>
</dbReference>
<dbReference type="Gene3D" id="3.10.450.50">
    <property type="match status" value="1"/>
</dbReference>
<name>A0A2G5HHC8_CERBT</name>
<dbReference type="InterPro" id="IPR032710">
    <property type="entry name" value="NTF2-like_dom_sf"/>
</dbReference>
<reference evidence="3 5" key="2">
    <citation type="submission" date="2023-09" db="EMBL/GenBank/DDBJ databases">
        <title>Complete-Gapless Cercospora beticola genome.</title>
        <authorList>
            <person name="Wyatt N.A."/>
            <person name="Spanner R.E."/>
            <person name="Bolton M.D."/>
        </authorList>
    </citation>
    <scope>NUCLEOTIDE SEQUENCE [LARGE SCALE GENOMIC DNA]</scope>
    <source>
        <strain evidence="3">Cb09-40</strain>
    </source>
</reference>
<gene>
    <name evidence="2" type="ORF">CB0940_09407</name>
    <name evidence="3" type="ORF">RHO25_010934</name>
</gene>
<dbReference type="AlphaFoldDB" id="A0A2G5HHC8"/>
<proteinExistence type="predicted"/>
<keyword evidence="1" id="KW-0732">Signal</keyword>
<sequence>MRFNALTLGAFALVATGVSALQLSSPSGYNDAPLPAAPYCPPQDVSPATQKAILQRFLNKFFFEGNATGALLDHVSEGYIQHNPFINSTRQVAIDFFTAIGDVTAGSNVTILNMGLDNNTGFAHTKWDTPGQQPNIIVDIWRFNGSCIEEHWDVMQRRPDNATNPLAMF</sequence>
<evidence type="ECO:0000313" key="5">
    <source>
        <dbReference type="Proteomes" id="UP001302367"/>
    </source>
</evidence>
<evidence type="ECO:0008006" key="6">
    <source>
        <dbReference type="Google" id="ProtNLM"/>
    </source>
</evidence>
<evidence type="ECO:0000313" key="2">
    <source>
        <dbReference type="EMBL" id="PIA91938.1"/>
    </source>
</evidence>
<evidence type="ECO:0000313" key="3">
    <source>
        <dbReference type="EMBL" id="WPB06277.1"/>
    </source>
</evidence>
<reference evidence="2 4" key="1">
    <citation type="submission" date="2015-10" db="EMBL/GenBank/DDBJ databases">
        <title>The cercosporin biosynthetic gene cluster was horizontally transferred to several fungal lineages and shown to be expanded in Cercospora beticola based on microsynteny with recipient genomes.</title>
        <authorList>
            <person name="De Jonge R."/>
            <person name="Ebert M.K."/>
            <person name="Suttle J.C."/>
            <person name="Jurick Ii W.M."/>
            <person name="Secor G.A."/>
            <person name="Thomma B.P."/>
            <person name="Van De Peer Y."/>
            <person name="Bolton M.D."/>
        </authorList>
    </citation>
    <scope>NUCLEOTIDE SEQUENCE [LARGE SCALE GENOMIC DNA]</scope>
    <source>
        <strain evidence="2 4">09-40</strain>
    </source>
</reference>
<dbReference type="OrthoDB" id="2820488at2759"/>
<dbReference type="Proteomes" id="UP000230605">
    <property type="component" value="Chromosome 7"/>
</dbReference>
<feature type="chain" id="PRO_5013828351" description="SnoaL-like domain-containing protein" evidence="1">
    <location>
        <begin position="21"/>
        <end position="169"/>
    </location>
</feature>
<evidence type="ECO:0000313" key="4">
    <source>
        <dbReference type="Proteomes" id="UP000230605"/>
    </source>
</evidence>
<organism evidence="2 4">
    <name type="scientific">Cercospora beticola</name>
    <name type="common">Sugarbeet leaf spot fungus</name>
    <dbReference type="NCBI Taxonomy" id="122368"/>
    <lineage>
        <taxon>Eukaryota</taxon>
        <taxon>Fungi</taxon>
        <taxon>Dikarya</taxon>
        <taxon>Ascomycota</taxon>
        <taxon>Pezizomycotina</taxon>
        <taxon>Dothideomycetes</taxon>
        <taxon>Dothideomycetidae</taxon>
        <taxon>Mycosphaerellales</taxon>
        <taxon>Mycosphaerellaceae</taxon>
        <taxon>Cercospora</taxon>
    </lineage>
</organism>
<protein>
    <recommendedName>
        <fullName evidence="6">SnoaL-like domain-containing protein</fullName>
    </recommendedName>
</protein>